<reference evidence="1" key="1">
    <citation type="submission" date="2022-04" db="EMBL/GenBank/DDBJ databases">
        <title>Jade perch genome.</title>
        <authorList>
            <person name="Chao B."/>
        </authorList>
    </citation>
    <scope>NUCLEOTIDE SEQUENCE</scope>
    <source>
        <strain evidence="1">CB-2022</strain>
    </source>
</reference>
<proteinExistence type="predicted"/>
<organism evidence="1 2">
    <name type="scientific">Scortum barcoo</name>
    <name type="common">barcoo grunter</name>
    <dbReference type="NCBI Taxonomy" id="214431"/>
    <lineage>
        <taxon>Eukaryota</taxon>
        <taxon>Metazoa</taxon>
        <taxon>Chordata</taxon>
        <taxon>Craniata</taxon>
        <taxon>Vertebrata</taxon>
        <taxon>Euteleostomi</taxon>
        <taxon>Actinopterygii</taxon>
        <taxon>Neopterygii</taxon>
        <taxon>Teleostei</taxon>
        <taxon>Neoteleostei</taxon>
        <taxon>Acanthomorphata</taxon>
        <taxon>Eupercaria</taxon>
        <taxon>Centrarchiformes</taxon>
        <taxon>Terapontoidei</taxon>
        <taxon>Terapontidae</taxon>
        <taxon>Scortum</taxon>
    </lineage>
</organism>
<evidence type="ECO:0000313" key="2">
    <source>
        <dbReference type="Proteomes" id="UP000831701"/>
    </source>
</evidence>
<dbReference type="Proteomes" id="UP000831701">
    <property type="component" value="Chromosome 24"/>
</dbReference>
<keyword evidence="2" id="KW-1185">Reference proteome</keyword>
<evidence type="ECO:0000313" key="1">
    <source>
        <dbReference type="EMBL" id="KAI3352028.1"/>
    </source>
</evidence>
<name>A0ACB8VBY5_9TELE</name>
<protein>
    <submittedName>
        <fullName evidence="1">Uncharacterized protein</fullName>
    </submittedName>
</protein>
<accession>A0ACB8VBY5</accession>
<feature type="non-terminal residue" evidence="1">
    <location>
        <position position="1"/>
    </location>
</feature>
<comment type="caution">
    <text evidence="1">The sequence shown here is derived from an EMBL/GenBank/DDBJ whole genome shotgun (WGS) entry which is preliminary data.</text>
</comment>
<gene>
    <name evidence="1" type="ORF">L3Q82_020847</name>
</gene>
<dbReference type="EMBL" id="CM041554">
    <property type="protein sequence ID" value="KAI3352028.1"/>
    <property type="molecule type" value="Genomic_DNA"/>
</dbReference>
<sequence>ITKKLSGAAKGTALWLTSVSNELGQILISVLTAQEGPGLECHGGRPHQKADRAAIQDMNPDSEETDELLEDLNIEEEQEDEGFEGQYADTTVEEPYDLSIYSGPALHFLHPACCFLCFHTTCSCLYLYPACSHLDLHTACSRLYRSCIYIHVACCSFSWTCWCLKNSWLWMSTTCLAWIMWTAWQNICNEWCLHNNPKKQRQGTVTRWNLILQDYRNILGNGVITQSTTLQLVESNQTTLIQWHNKWVKCQDVTLLLQGLNLPASQALPPANIRPAALPKIHGTEHVYSLPPSTAGLAKTKRQAAAPPTAAPKPIRPKLSAQKLLLPHPPTSAPLFAVPQTSFVCPPAPATFTVFGVPTPVYRAPHTAIVPLAPSAPPPPPASGLPASKARFNKRKVVSNTCRKCGQFRTAETGHSQYQGTIYCQSL</sequence>